<feature type="non-terminal residue" evidence="8">
    <location>
        <position position="305"/>
    </location>
</feature>
<sequence>MAWPQRVGANPTQSKVEKMGPVTVAAGQPQPVKHPRLAPQVVVTAARVASPLTHTLAPTTSFSQQDLVDSGALDLPALLPAVAGAQVVRNGGPGATSSLFLRGAAATQTLLLIDGVRVDSASLGSTQLAQLMLAQFERVEVVSGNVSALYGSNAIGGVVHIFTKAGGQQPPKLNVLAEMGSHHTQHQQAGISGALDSAGATTFSLHGSRLKTEGLASPNTKRLQPAHPNAYDFFAESITAALKHRFNPAWLAGVRFYQSHGTVGSDQAYGYPTDLNLANNRVRALSLHVAGQLSESWRTSLMMAN</sequence>
<dbReference type="InterPro" id="IPR039426">
    <property type="entry name" value="TonB-dep_rcpt-like"/>
</dbReference>
<keyword evidence="9" id="KW-1185">Reference proteome</keyword>
<dbReference type="InterPro" id="IPR037066">
    <property type="entry name" value="Plug_dom_sf"/>
</dbReference>
<evidence type="ECO:0000256" key="1">
    <source>
        <dbReference type="ARBA" id="ARBA00004571"/>
    </source>
</evidence>
<keyword evidence="2" id="KW-0813">Transport</keyword>
<dbReference type="PANTHER" id="PTHR30069:SF53">
    <property type="entry name" value="COLICIN I RECEPTOR-RELATED"/>
    <property type="match status" value="1"/>
</dbReference>
<dbReference type="Gene3D" id="2.170.130.10">
    <property type="entry name" value="TonB-dependent receptor, plug domain"/>
    <property type="match status" value="1"/>
</dbReference>
<dbReference type="Pfam" id="PF07715">
    <property type="entry name" value="Plug"/>
    <property type="match status" value="1"/>
</dbReference>
<keyword evidence="5" id="KW-0472">Membrane</keyword>
<organism evidence="8 9">
    <name type="scientific">Linnemannia gamsii</name>
    <dbReference type="NCBI Taxonomy" id="64522"/>
    <lineage>
        <taxon>Eukaryota</taxon>
        <taxon>Fungi</taxon>
        <taxon>Fungi incertae sedis</taxon>
        <taxon>Mucoromycota</taxon>
        <taxon>Mortierellomycotina</taxon>
        <taxon>Mortierellomycetes</taxon>
        <taxon>Mortierellales</taxon>
        <taxon>Mortierellaceae</taxon>
        <taxon>Linnemannia</taxon>
    </lineage>
</organism>
<dbReference type="Gene3D" id="2.40.170.20">
    <property type="entry name" value="TonB-dependent receptor, beta-barrel domain"/>
    <property type="match status" value="1"/>
</dbReference>
<evidence type="ECO:0000256" key="2">
    <source>
        <dbReference type="ARBA" id="ARBA00022448"/>
    </source>
</evidence>
<accession>A0ABQ7K840</accession>
<gene>
    <name evidence="8" type="ORF">BGZ96_003262</name>
</gene>
<evidence type="ECO:0000313" key="9">
    <source>
        <dbReference type="Proteomes" id="UP001194696"/>
    </source>
</evidence>
<comment type="caution">
    <text evidence="8">The sequence shown here is derived from an EMBL/GenBank/DDBJ whole genome shotgun (WGS) entry which is preliminary data.</text>
</comment>
<evidence type="ECO:0000256" key="3">
    <source>
        <dbReference type="ARBA" id="ARBA00022692"/>
    </source>
</evidence>
<protein>
    <recommendedName>
        <fullName evidence="7">TonB-dependent receptor plug domain-containing protein</fullName>
    </recommendedName>
</protein>
<reference evidence="8 9" key="1">
    <citation type="journal article" date="2020" name="Fungal Divers.">
        <title>Resolving the Mortierellaceae phylogeny through synthesis of multi-gene phylogenetics and phylogenomics.</title>
        <authorList>
            <person name="Vandepol N."/>
            <person name="Liber J."/>
            <person name="Desiro A."/>
            <person name="Na H."/>
            <person name="Kennedy M."/>
            <person name="Barry K."/>
            <person name="Grigoriev I.V."/>
            <person name="Miller A.N."/>
            <person name="O'Donnell K."/>
            <person name="Stajich J.E."/>
            <person name="Bonito G."/>
        </authorList>
    </citation>
    <scope>NUCLEOTIDE SEQUENCE [LARGE SCALE GENOMIC DNA]</scope>
    <source>
        <strain evidence="8 9">AD045</strain>
    </source>
</reference>
<dbReference type="InterPro" id="IPR012910">
    <property type="entry name" value="Plug_dom"/>
</dbReference>
<evidence type="ECO:0000256" key="5">
    <source>
        <dbReference type="ARBA" id="ARBA00023136"/>
    </source>
</evidence>
<evidence type="ECO:0000256" key="4">
    <source>
        <dbReference type="ARBA" id="ARBA00022729"/>
    </source>
</evidence>
<dbReference type="InterPro" id="IPR036942">
    <property type="entry name" value="Beta-barrel_TonB_sf"/>
</dbReference>
<dbReference type="PANTHER" id="PTHR30069">
    <property type="entry name" value="TONB-DEPENDENT OUTER MEMBRANE RECEPTOR"/>
    <property type="match status" value="1"/>
</dbReference>
<keyword evidence="4" id="KW-0732">Signal</keyword>
<name>A0ABQ7K840_9FUNG</name>
<evidence type="ECO:0000256" key="6">
    <source>
        <dbReference type="ARBA" id="ARBA00023237"/>
    </source>
</evidence>
<dbReference type="SUPFAM" id="SSF56935">
    <property type="entry name" value="Porins"/>
    <property type="match status" value="1"/>
</dbReference>
<keyword evidence="6" id="KW-0998">Cell outer membrane</keyword>
<dbReference type="PROSITE" id="PS52016">
    <property type="entry name" value="TONB_DEPENDENT_REC_3"/>
    <property type="match status" value="1"/>
</dbReference>
<dbReference type="EMBL" id="JAAAIM010000169">
    <property type="protein sequence ID" value="KAG0293116.1"/>
    <property type="molecule type" value="Genomic_DNA"/>
</dbReference>
<dbReference type="Proteomes" id="UP001194696">
    <property type="component" value="Unassembled WGS sequence"/>
</dbReference>
<evidence type="ECO:0000259" key="7">
    <source>
        <dbReference type="Pfam" id="PF07715"/>
    </source>
</evidence>
<keyword evidence="3" id="KW-0812">Transmembrane</keyword>
<comment type="subcellular location">
    <subcellularLocation>
        <location evidence="1">Cell outer membrane</location>
        <topology evidence="1">Multi-pass membrane protein</topology>
    </subcellularLocation>
</comment>
<proteinExistence type="predicted"/>
<feature type="domain" description="TonB-dependent receptor plug" evidence="7">
    <location>
        <begin position="54"/>
        <end position="158"/>
    </location>
</feature>
<evidence type="ECO:0000313" key="8">
    <source>
        <dbReference type="EMBL" id="KAG0293116.1"/>
    </source>
</evidence>